<evidence type="ECO:0000313" key="7">
    <source>
        <dbReference type="EMBL" id="KWX04452.1"/>
    </source>
</evidence>
<evidence type="ECO:0000313" key="9">
    <source>
        <dbReference type="Proteomes" id="UP000070659"/>
    </source>
</evidence>
<dbReference type="PROSITE" id="PS00862">
    <property type="entry name" value="OX2_COVAL_FAD"/>
    <property type="match status" value="1"/>
</dbReference>
<dbReference type="GO" id="GO:0071949">
    <property type="term" value="F:FAD binding"/>
    <property type="evidence" value="ECO:0007669"/>
    <property type="project" value="InterPro"/>
</dbReference>
<evidence type="ECO:0000313" key="6">
    <source>
        <dbReference type="EMBL" id="KWW99814.1"/>
    </source>
</evidence>
<comment type="pathway">
    <text evidence="1">Cofactor biosynthesis; L-ascorbate biosynthesis.</text>
</comment>
<dbReference type="Gene3D" id="3.30.43.10">
    <property type="entry name" value="Uridine Diphospho-n-acetylenolpyruvylglucosamine Reductase, domain 2"/>
    <property type="match status" value="1"/>
</dbReference>
<dbReference type="PANTHER" id="PTHR43762:SF1">
    <property type="entry name" value="D-ARABINONO-1,4-LACTONE OXIDASE"/>
    <property type="match status" value="1"/>
</dbReference>
<dbReference type="Gene3D" id="3.30.465.10">
    <property type="match status" value="1"/>
</dbReference>
<dbReference type="GO" id="GO:0019853">
    <property type="term" value="P:L-ascorbic acid biosynthetic process"/>
    <property type="evidence" value="ECO:0007669"/>
    <property type="project" value="UniProtKB-UniPathway"/>
</dbReference>
<dbReference type="OrthoDB" id="9800184at2"/>
<dbReference type="InterPro" id="IPR016167">
    <property type="entry name" value="FAD-bd_PCMH_sub1"/>
</dbReference>
<keyword evidence="3" id="KW-0060">Ascorbate biosynthesis</keyword>
<dbReference type="GO" id="GO:0080049">
    <property type="term" value="F:L-gulono-1,4-lactone dehydrogenase activity"/>
    <property type="evidence" value="ECO:0007669"/>
    <property type="project" value="TreeGrafter"/>
</dbReference>
<dbReference type="Pfam" id="PF04030">
    <property type="entry name" value="ALO"/>
    <property type="match status" value="1"/>
</dbReference>
<dbReference type="Pfam" id="PF01565">
    <property type="entry name" value="FAD_binding_4"/>
    <property type="match status" value="1"/>
</dbReference>
<dbReference type="InterPro" id="IPR016171">
    <property type="entry name" value="Vanillyl_alc_oxidase_C-sub2"/>
</dbReference>
<reference evidence="6" key="3">
    <citation type="submission" date="2015-04" db="EMBL/GenBank/DDBJ databases">
        <title>Physiological reanalysis, assessment of diazotrophy, and genome sequences of multiple isolates of Streptomyces thermoautotrophicus.</title>
        <authorList>
            <person name="MacKellar D.C."/>
            <person name="Lieber L."/>
            <person name="Norman J."/>
            <person name="Bolger A."/>
            <person name="Tobin C."/>
            <person name="Murray J.W."/>
            <person name="Woodward J."/>
            <person name="Friesen M."/>
            <person name="Prell J."/>
        </authorList>
    </citation>
    <scope>NUCLEOTIDE SEQUENCE [LARGE SCALE GENOMIC DNA]</scope>
    <source>
        <strain evidence="6">H1</strain>
    </source>
</reference>
<accession>A0A132MPM3</accession>
<dbReference type="SUPFAM" id="SSF56176">
    <property type="entry name" value="FAD-binding/transporter-associated domain-like"/>
    <property type="match status" value="1"/>
</dbReference>
<proteinExistence type="inferred from homology"/>
<dbReference type="UniPathway" id="UPA00132"/>
<dbReference type="EMBL" id="LAXD01000001">
    <property type="protein sequence ID" value="KWW99814.1"/>
    <property type="molecule type" value="Genomic_DNA"/>
</dbReference>
<evidence type="ECO:0000313" key="8">
    <source>
        <dbReference type="Proteomes" id="UP000070188"/>
    </source>
</evidence>
<dbReference type="InterPro" id="IPR006094">
    <property type="entry name" value="Oxid_FAD_bind_N"/>
</dbReference>
<name>A0A132MPM3_9ACTN</name>
<evidence type="ECO:0000256" key="1">
    <source>
        <dbReference type="ARBA" id="ARBA00005147"/>
    </source>
</evidence>
<dbReference type="InterPro" id="IPR006093">
    <property type="entry name" value="Oxy_OxRdtase_FAD_BS"/>
</dbReference>
<evidence type="ECO:0000256" key="4">
    <source>
        <dbReference type="ARBA" id="ARBA00023002"/>
    </source>
</evidence>
<reference evidence="8" key="2">
    <citation type="submission" date="2015-04" db="EMBL/GenBank/DDBJ databases">
        <title>Physiological reanalysis, assessment of diazotrophy, and genome sequences of multiple isolates of Streptomyces thermoautotrophicus.</title>
        <authorList>
            <person name="MacKellar D.C."/>
            <person name="Lieber L."/>
            <person name="Norman J."/>
            <person name="Bolger A."/>
            <person name="Tobin C."/>
            <person name="Murray J.W."/>
            <person name="Chang R."/>
            <person name="Ford T."/>
            <person name="Nguyen P.Q."/>
            <person name="Woodward J."/>
            <person name="Permingeat H."/>
            <person name="Joshi N.S."/>
            <person name="Silver P.A."/>
            <person name="Usadel B."/>
            <person name="Rutherford A.W."/>
            <person name="Friesen M."/>
            <person name="Prell J."/>
        </authorList>
    </citation>
    <scope>NUCLEOTIDE SEQUENCE [LARGE SCALE GENOMIC DNA]</scope>
    <source>
        <strain evidence="8">H1</strain>
    </source>
</reference>
<dbReference type="InterPro" id="IPR007173">
    <property type="entry name" value="ALO_C"/>
</dbReference>
<dbReference type="InterPro" id="IPR016166">
    <property type="entry name" value="FAD-bd_PCMH"/>
</dbReference>
<dbReference type="RefSeq" id="WP_066885763.1">
    <property type="nucleotide sequence ID" value="NZ_JYIJ01000015.1"/>
</dbReference>
<keyword evidence="4" id="KW-0560">Oxidoreductase</keyword>
<protein>
    <submittedName>
        <fullName evidence="6">FAD-dependent oxidoreductase</fullName>
    </submittedName>
    <submittedName>
        <fullName evidence="7">FAD-linked oxidoreductase</fullName>
    </submittedName>
</protein>
<sequence length="431" mass="47965">MSTRTWKNWGRNQTARPRRFVAPRSVEEVAAAVRRAGEDGLTVKAVGSGHSFTDAAVTDGVMLSLEHLAGVRAIDPERCLVTVDAGLPLHRLNAVLTQHRLSLTNMGDIDRQTVSGAISTGTHGTGRDSGGLAAQVAGLELVLANGEIVTCDAEQDPDLFAAARVGLGALGVITAVTFGVEPVFLLHAQEAPLSLTQVLADFDELAADNEHFEFHWFPHTDTALTKRNNRVTGPSRPLSAVRHWLEDQFLSNDVYGLLCRAGRAAPRAIPAINRIAGLMLSPREYVDVPHRVFTSPRRVRFVEMEYAVPRRAVVSVLRELRTLIDRWHVNMPVAVRLAPADDVWLSTAYGRDTAYVAVRMFERMPHERYFAEVEELMIGYEGRPHWGTLHTRDAAYLAKHYPRFADFLAVRDRVDPERRFANRYLRQVLGD</sequence>
<keyword evidence="8" id="KW-1185">Reference proteome</keyword>
<dbReference type="Gene3D" id="3.30.70.2520">
    <property type="match status" value="1"/>
</dbReference>
<dbReference type="STRING" id="1469144.LI90_1453"/>
<feature type="domain" description="FAD-binding PCMH-type" evidence="5">
    <location>
        <begin position="13"/>
        <end position="183"/>
    </location>
</feature>
<comment type="similarity">
    <text evidence="2">Belongs to the oxygen-dependent FAD-linked oxidoreductase family.</text>
</comment>
<dbReference type="Gene3D" id="1.10.45.10">
    <property type="entry name" value="Vanillyl-alcohol Oxidase, Chain A, domain 4"/>
    <property type="match status" value="1"/>
</dbReference>
<dbReference type="PIRSF" id="PIRSF000136">
    <property type="entry name" value="LGO_GLO"/>
    <property type="match status" value="1"/>
</dbReference>
<organism evidence="6 8">
    <name type="scientific">Carbonactinospora thermoautotrophica</name>
    <dbReference type="NCBI Taxonomy" id="1469144"/>
    <lineage>
        <taxon>Bacteria</taxon>
        <taxon>Bacillati</taxon>
        <taxon>Actinomycetota</taxon>
        <taxon>Actinomycetes</taxon>
        <taxon>Kitasatosporales</taxon>
        <taxon>Carbonactinosporaceae</taxon>
        <taxon>Carbonactinospora</taxon>
    </lineage>
</organism>
<evidence type="ECO:0000256" key="3">
    <source>
        <dbReference type="ARBA" id="ARBA00022644"/>
    </source>
</evidence>
<dbReference type="GO" id="GO:0003885">
    <property type="term" value="F:D-arabinono-1,4-lactone oxidase activity"/>
    <property type="evidence" value="ECO:0007669"/>
    <property type="project" value="InterPro"/>
</dbReference>
<dbReference type="InterPro" id="IPR010031">
    <property type="entry name" value="FAD_lactone_oxidase-like"/>
</dbReference>
<comment type="caution">
    <text evidence="6">The sequence shown here is derived from an EMBL/GenBank/DDBJ whole genome shotgun (WGS) entry which is preliminary data.</text>
</comment>
<dbReference type="NCBIfam" id="TIGR01679">
    <property type="entry name" value="bact_FAD_ox"/>
    <property type="match status" value="1"/>
</dbReference>
<evidence type="ECO:0000256" key="2">
    <source>
        <dbReference type="ARBA" id="ARBA00005466"/>
    </source>
</evidence>
<evidence type="ECO:0000259" key="5">
    <source>
        <dbReference type="PROSITE" id="PS51387"/>
    </source>
</evidence>
<dbReference type="InterPro" id="IPR016169">
    <property type="entry name" value="FAD-bd_PCMH_sub2"/>
</dbReference>
<dbReference type="Proteomes" id="UP000070659">
    <property type="component" value="Unassembled WGS sequence"/>
</dbReference>
<dbReference type="AlphaFoldDB" id="A0A132MPM3"/>
<dbReference type="PROSITE" id="PS51387">
    <property type="entry name" value="FAD_PCMH"/>
    <property type="match status" value="1"/>
</dbReference>
<gene>
    <name evidence="6" type="ORF">LI90_1453</name>
    <name evidence="7" type="ORF">TH66_07695</name>
</gene>
<reference evidence="7 9" key="1">
    <citation type="submission" date="2015-02" db="EMBL/GenBank/DDBJ databases">
        <title>Physiological reanalysis, assessment of diazotrophy, and genome sequences of multiple isolates of Streptomyces thermoautotrophicus.</title>
        <authorList>
            <person name="MacKellar D.C."/>
            <person name="Lieber L."/>
            <person name="Norman J."/>
            <person name="Bolger A."/>
            <person name="Tobin C."/>
            <person name="Murray J.W."/>
            <person name="Prell J."/>
        </authorList>
    </citation>
    <scope>NUCLEOTIDE SEQUENCE [LARGE SCALE GENOMIC DNA]</scope>
    <source>
        <strain evidence="7 9">UBT1</strain>
    </source>
</reference>
<dbReference type="EMBL" id="JYIJ01000015">
    <property type="protein sequence ID" value="KWX04452.1"/>
    <property type="molecule type" value="Genomic_DNA"/>
</dbReference>
<dbReference type="Proteomes" id="UP000070188">
    <property type="component" value="Unassembled WGS sequence"/>
</dbReference>
<dbReference type="PATRIC" id="fig|1469144.10.peg.1595"/>
<dbReference type="GO" id="GO:0016020">
    <property type="term" value="C:membrane"/>
    <property type="evidence" value="ECO:0007669"/>
    <property type="project" value="InterPro"/>
</dbReference>
<dbReference type="PANTHER" id="PTHR43762">
    <property type="entry name" value="L-GULONOLACTONE OXIDASE"/>
    <property type="match status" value="1"/>
</dbReference>
<dbReference type="InterPro" id="IPR036318">
    <property type="entry name" value="FAD-bd_PCMH-like_sf"/>
</dbReference>